<proteinExistence type="predicted"/>
<keyword evidence="1" id="KW-0812">Transmembrane</keyword>
<keyword evidence="1" id="KW-1133">Transmembrane helix</keyword>
<keyword evidence="1" id="KW-0472">Membrane</keyword>
<evidence type="ECO:0000313" key="2">
    <source>
        <dbReference type="EMBL" id="RKL68261.1"/>
    </source>
</evidence>
<feature type="transmembrane region" description="Helical" evidence="1">
    <location>
        <begin position="121"/>
        <end position="143"/>
    </location>
</feature>
<evidence type="ECO:0000313" key="3">
    <source>
        <dbReference type="Proteomes" id="UP000281498"/>
    </source>
</evidence>
<dbReference type="Proteomes" id="UP000281498">
    <property type="component" value="Unassembled WGS sequence"/>
</dbReference>
<feature type="transmembrane region" description="Helical" evidence="1">
    <location>
        <begin position="58"/>
        <end position="76"/>
    </location>
</feature>
<accession>A0A3A9KCN4</accession>
<organism evidence="2 3">
    <name type="scientific">Salipaludibacillus neizhouensis</name>
    <dbReference type="NCBI Taxonomy" id="885475"/>
    <lineage>
        <taxon>Bacteria</taxon>
        <taxon>Bacillati</taxon>
        <taxon>Bacillota</taxon>
        <taxon>Bacilli</taxon>
        <taxon>Bacillales</taxon>
        <taxon>Bacillaceae</taxon>
    </lineage>
</organism>
<evidence type="ECO:0000256" key="1">
    <source>
        <dbReference type="SAM" id="Phobius"/>
    </source>
</evidence>
<dbReference type="RefSeq" id="WP_110938601.1">
    <property type="nucleotide sequence ID" value="NZ_KZ614147.1"/>
</dbReference>
<keyword evidence="3" id="KW-1185">Reference proteome</keyword>
<feature type="transmembrane region" description="Helical" evidence="1">
    <location>
        <begin position="83"/>
        <end position="101"/>
    </location>
</feature>
<protein>
    <recommendedName>
        <fullName evidence="4">Sensor histidine kinase NatK C-terminal domain-containing protein</fullName>
    </recommendedName>
</protein>
<gene>
    <name evidence="2" type="ORF">CR203_07195</name>
</gene>
<feature type="transmembrane region" description="Helical" evidence="1">
    <location>
        <begin position="12"/>
        <end position="29"/>
    </location>
</feature>
<feature type="transmembrane region" description="Helical" evidence="1">
    <location>
        <begin position="198"/>
        <end position="216"/>
    </location>
</feature>
<feature type="transmembrane region" description="Helical" evidence="1">
    <location>
        <begin position="164"/>
        <end position="186"/>
    </location>
</feature>
<reference evidence="2 3" key="1">
    <citation type="submission" date="2017-10" db="EMBL/GenBank/DDBJ databases">
        <title>Bacillus sp. nov., a halophilic bacterium isolated from a Keqin Lake.</title>
        <authorList>
            <person name="Wang H."/>
        </authorList>
    </citation>
    <scope>NUCLEOTIDE SEQUENCE [LARGE SCALE GENOMIC DNA]</scope>
    <source>
        <strain evidence="2 3">KCTC 13187</strain>
    </source>
</reference>
<name>A0A3A9KCN4_9BACI</name>
<dbReference type="AlphaFoldDB" id="A0A3A9KCN4"/>
<evidence type="ECO:0008006" key="4">
    <source>
        <dbReference type="Google" id="ProtNLM"/>
    </source>
</evidence>
<comment type="caution">
    <text evidence="2">The sequence shown here is derived from an EMBL/GenBank/DDBJ whole genome shotgun (WGS) entry which is preliminary data.</text>
</comment>
<dbReference type="EMBL" id="PDOE01000002">
    <property type="protein sequence ID" value="RKL68261.1"/>
    <property type="molecule type" value="Genomic_DNA"/>
</dbReference>
<feature type="transmembrane region" description="Helical" evidence="1">
    <location>
        <begin position="36"/>
        <end position="52"/>
    </location>
</feature>
<sequence>MYFIIKNVVSIMEWITLLSLPVILLGYFYRKYIKRIILIALIMSLFAVVIRYTPLPIAVIIALQILLLMVLVKQFFRVNYLEMFVITGIGYGFYIFIQLLIAEMMMSLSNFSYFDIIFSNLSLPVILQILTIIITVSLCYLLSKYTYYLDELRVHLREPNLTKRLRNIIITLSVLTYVFICLAAFVLVEGELVIRDTLVLLCIIVIFIIMSGYHILYTQFQTKRLMEAKKIFLDQDQQASTIIEKLVREKEVRNNAILKLTEKDNSIQSIKAFIEKEQNFTASPAWTTKNDLRKGLEGLDELLYALLINKRRLARLFGIIIFVSANIESDNSRITLRQIKYLNIIMDELLFVLYQTPSSIDKKIEFHISIREQEMEFLITCDVDAQTSSNLKIIDAITLFKQDNAKIDYELNPVKLTIICSFV</sequence>